<comment type="cofactor">
    <cofactor evidence="2">
        <name>Mg(2+)</name>
        <dbReference type="ChEBI" id="CHEBI:18420"/>
    </cofactor>
</comment>
<feature type="transmembrane region" description="Helical" evidence="9">
    <location>
        <begin position="12"/>
        <end position="32"/>
    </location>
</feature>
<keyword evidence="9" id="KW-0812">Transmembrane</keyword>
<feature type="domain" description="Endonuclease/exonuclease/phosphatase" evidence="10">
    <location>
        <begin position="122"/>
        <end position="369"/>
    </location>
</feature>
<accession>A0A2S7IS30</accession>
<dbReference type="PANTHER" id="PTHR15822">
    <property type="entry name" value="TRAF AND TNF RECEPTOR-ASSOCIATED PROTEIN"/>
    <property type="match status" value="1"/>
</dbReference>
<keyword evidence="5" id="KW-0227">DNA damage</keyword>
<keyword evidence="7" id="KW-0460">Magnesium</keyword>
<name>A0A2S7IS30_9BACT</name>
<dbReference type="InterPro" id="IPR051547">
    <property type="entry name" value="TDP2-like"/>
</dbReference>
<keyword evidence="4" id="KW-0479">Metal-binding</keyword>
<gene>
    <name evidence="11" type="ORF">C5O19_12955</name>
</gene>
<dbReference type="OrthoDB" id="635146at2"/>
<evidence type="ECO:0000256" key="9">
    <source>
        <dbReference type="SAM" id="Phobius"/>
    </source>
</evidence>
<dbReference type="SUPFAM" id="SSF56219">
    <property type="entry name" value="DNase I-like"/>
    <property type="match status" value="1"/>
</dbReference>
<dbReference type="AlphaFoldDB" id="A0A2S7IS30"/>
<sequence>MASRHPTEGFFTKLLALGTYALCAFLLIGYLLGYTLWWTHWLTGFWLIGMPEVMVLVAFLTLFWFFKKVSRAWFPLLVLLLGWPFWQRTIGFSAQPTATSKSHKTLSVTTFNTTFFNASTYWTTKDSRPARTMLTWLQHSDSDVLCLQEYYNQENASYPNDFKSTALLQKAGFTYKAVLKNLSWYEGEARTGETGYLGPVLFSKYPIIDQDSRVFENAGGHNGYVRADIRKGNDTLRVISLHLYSMGVRVGKVVKAPNSKSAKAETRSILHQLKAGFIAHNEEIDEILKEVKNSPYPVILCGDYNEVPTGIAYGKTRQYLKNSFEEAGNGFGFTLNRSPWLIRIDNQFHSNHFKVLRHQVHREVKGSDHFPVQVLYQY</sequence>
<dbReference type="Gene3D" id="3.60.10.10">
    <property type="entry name" value="Endonuclease/exonuclease/phosphatase"/>
    <property type="match status" value="1"/>
</dbReference>
<evidence type="ECO:0000256" key="7">
    <source>
        <dbReference type="ARBA" id="ARBA00022842"/>
    </source>
</evidence>
<evidence type="ECO:0000256" key="4">
    <source>
        <dbReference type="ARBA" id="ARBA00022723"/>
    </source>
</evidence>
<comment type="caution">
    <text evidence="11">The sequence shown here is derived from an EMBL/GenBank/DDBJ whole genome shotgun (WGS) entry which is preliminary data.</text>
</comment>
<dbReference type="RefSeq" id="WP_104712831.1">
    <property type="nucleotide sequence ID" value="NZ_PTRA01000001.1"/>
</dbReference>
<dbReference type="GO" id="GO:0016787">
    <property type="term" value="F:hydrolase activity"/>
    <property type="evidence" value="ECO:0007669"/>
    <property type="project" value="UniProtKB-KW"/>
</dbReference>
<evidence type="ECO:0000313" key="11">
    <source>
        <dbReference type="EMBL" id="PQA60486.1"/>
    </source>
</evidence>
<evidence type="ECO:0000256" key="8">
    <source>
        <dbReference type="ARBA" id="ARBA00023204"/>
    </source>
</evidence>
<evidence type="ECO:0000256" key="6">
    <source>
        <dbReference type="ARBA" id="ARBA00022801"/>
    </source>
</evidence>
<dbReference type="Proteomes" id="UP000239590">
    <property type="component" value="Unassembled WGS sequence"/>
</dbReference>
<feature type="transmembrane region" description="Helical" evidence="9">
    <location>
        <begin position="44"/>
        <end position="66"/>
    </location>
</feature>
<keyword evidence="6" id="KW-0378">Hydrolase</keyword>
<evidence type="ECO:0000256" key="5">
    <source>
        <dbReference type="ARBA" id="ARBA00022763"/>
    </source>
</evidence>
<organism evidence="11 12">
    <name type="scientific">Siphonobacter curvatus</name>
    <dbReference type="NCBI Taxonomy" id="2094562"/>
    <lineage>
        <taxon>Bacteria</taxon>
        <taxon>Pseudomonadati</taxon>
        <taxon>Bacteroidota</taxon>
        <taxon>Cytophagia</taxon>
        <taxon>Cytophagales</taxon>
        <taxon>Cytophagaceae</taxon>
        <taxon>Siphonobacter</taxon>
    </lineage>
</organism>
<dbReference type="EMBL" id="PTRA01000001">
    <property type="protein sequence ID" value="PQA60486.1"/>
    <property type="molecule type" value="Genomic_DNA"/>
</dbReference>
<reference evidence="12" key="1">
    <citation type="submission" date="2018-02" db="EMBL/GenBank/DDBJ databases">
        <title>Genome sequencing of Solimonas sp. HR-BB.</title>
        <authorList>
            <person name="Lee Y."/>
            <person name="Jeon C.O."/>
        </authorList>
    </citation>
    <scope>NUCLEOTIDE SEQUENCE [LARGE SCALE GENOMIC DNA]</scope>
    <source>
        <strain evidence="12">HR-U</strain>
    </source>
</reference>
<dbReference type="CDD" id="cd09084">
    <property type="entry name" value="EEP-2"/>
    <property type="match status" value="1"/>
</dbReference>
<dbReference type="GO" id="GO:0004518">
    <property type="term" value="F:nuclease activity"/>
    <property type="evidence" value="ECO:0007669"/>
    <property type="project" value="UniProtKB-KW"/>
</dbReference>
<evidence type="ECO:0000259" key="10">
    <source>
        <dbReference type="Pfam" id="PF03372"/>
    </source>
</evidence>
<keyword evidence="3" id="KW-0540">Nuclease</keyword>
<dbReference type="PANTHER" id="PTHR15822:SF4">
    <property type="entry name" value="TYROSYL-DNA PHOSPHODIESTERASE 2"/>
    <property type="match status" value="1"/>
</dbReference>
<dbReference type="GO" id="GO:0046872">
    <property type="term" value="F:metal ion binding"/>
    <property type="evidence" value="ECO:0007669"/>
    <property type="project" value="UniProtKB-KW"/>
</dbReference>
<keyword evidence="8" id="KW-0234">DNA repair</keyword>
<dbReference type="InterPro" id="IPR005135">
    <property type="entry name" value="Endo/exonuclease/phosphatase"/>
</dbReference>
<comment type="cofactor">
    <cofactor evidence="1">
        <name>Mn(2+)</name>
        <dbReference type="ChEBI" id="CHEBI:29035"/>
    </cofactor>
</comment>
<keyword evidence="9" id="KW-0472">Membrane</keyword>
<keyword evidence="12" id="KW-1185">Reference proteome</keyword>
<dbReference type="InterPro" id="IPR036691">
    <property type="entry name" value="Endo/exonu/phosph_ase_sf"/>
</dbReference>
<protein>
    <recommendedName>
        <fullName evidence="10">Endonuclease/exonuclease/phosphatase domain-containing protein</fullName>
    </recommendedName>
</protein>
<evidence type="ECO:0000256" key="3">
    <source>
        <dbReference type="ARBA" id="ARBA00022722"/>
    </source>
</evidence>
<dbReference type="Pfam" id="PF03372">
    <property type="entry name" value="Exo_endo_phos"/>
    <property type="match status" value="1"/>
</dbReference>
<evidence type="ECO:0000256" key="2">
    <source>
        <dbReference type="ARBA" id="ARBA00001946"/>
    </source>
</evidence>
<keyword evidence="9" id="KW-1133">Transmembrane helix</keyword>
<dbReference type="GO" id="GO:0006281">
    <property type="term" value="P:DNA repair"/>
    <property type="evidence" value="ECO:0007669"/>
    <property type="project" value="UniProtKB-KW"/>
</dbReference>
<evidence type="ECO:0000256" key="1">
    <source>
        <dbReference type="ARBA" id="ARBA00001936"/>
    </source>
</evidence>
<evidence type="ECO:0000313" key="12">
    <source>
        <dbReference type="Proteomes" id="UP000239590"/>
    </source>
</evidence>
<proteinExistence type="predicted"/>